<reference evidence="2" key="1">
    <citation type="submission" date="2014-12" db="EMBL/GenBank/DDBJ databases">
        <title>Insight into the proteome of Arion vulgaris.</title>
        <authorList>
            <person name="Aradska J."/>
            <person name="Bulat T."/>
            <person name="Smidak R."/>
            <person name="Sarate P."/>
            <person name="Gangsoo J."/>
            <person name="Sialana F."/>
            <person name="Bilban M."/>
            <person name="Lubec G."/>
        </authorList>
    </citation>
    <scope>NUCLEOTIDE SEQUENCE</scope>
    <source>
        <tissue evidence="2">Skin</tissue>
    </source>
</reference>
<feature type="non-terminal residue" evidence="2">
    <location>
        <position position="52"/>
    </location>
</feature>
<dbReference type="AlphaFoldDB" id="A0A0B6YL26"/>
<keyword evidence="1" id="KW-0812">Transmembrane</keyword>
<keyword evidence="1" id="KW-0472">Membrane</keyword>
<sequence length="52" mass="6141">MFHFKFPVYVQDKVLHANKPHIGYHSTCLMLFVIRTFFLSDLMGMHKQIDTG</sequence>
<proteinExistence type="predicted"/>
<keyword evidence="1" id="KW-1133">Transmembrane helix</keyword>
<gene>
    <name evidence="2" type="primary">ORF27097</name>
</gene>
<accession>A0A0B6YL26</accession>
<evidence type="ECO:0000256" key="1">
    <source>
        <dbReference type="SAM" id="Phobius"/>
    </source>
</evidence>
<feature type="transmembrane region" description="Helical" evidence="1">
    <location>
        <begin position="22"/>
        <end position="39"/>
    </location>
</feature>
<evidence type="ECO:0000313" key="2">
    <source>
        <dbReference type="EMBL" id="CEK56215.1"/>
    </source>
</evidence>
<protein>
    <submittedName>
        <fullName evidence="2">Uncharacterized protein</fullName>
    </submittedName>
</protein>
<name>A0A0B6YL26_9EUPU</name>
<organism evidence="2">
    <name type="scientific">Arion vulgaris</name>
    <dbReference type="NCBI Taxonomy" id="1028688"/>
    <lineage>
        <taxon>Eukaryota</taxon>
        <taxon>Metazoa</taxon>
        <taxon>Spiralia</taxon>
        <taxon>Lophotrochozoa</taxon>
        <taxon>Mollusca</taxon>
        <taxon>Gastropoda</taxon>
        <taxon>Heterobranchia</taxon>
        <taxon>Euthyneura</taxon>
        <taxon>Panpulmonata</taxon>
        <taxon>Eupulmonata</taxon>
        <taxon>Stylommatophora</taxon>
        <taxon>Helicina</taxon>
        <taxon>Arionoidea</taxon>
        <taxon>Arionidae</taxon>
        <taxon>Arion</taxon>
    </lineage>
</organism>
<dbReference type="EMBL" id="HACG01009350">
    <property type="protein sequence ID" value="CEK56215.1"/>
    <property type="molecule type" value="Transcribed_RNA"/>
</dbReference>